<dbReference type="EC" id="1.3.1.76" evidence="2"/>
<name>A0ABU0H1W9_9BACL</name>
<dbReference type="PANTHER" id="PTHR35330:SF1">
    <property type="entry name" value="SIROHEME BIOSYNTHESIS PROTEIN MET8"/>
    <property type="match status" value="1"/>
</dbReference>
<accession>A0ABU0H1W9</accession>
<dbReference type="Proteomes" id="UP001241988">
    <property type="component" value="Unassembled WGS sequence"/>
</dbReference>
<sequence length="214" mass="23679">MTVIPIMIDLEDKKVVVVGGGKIAKRKLDVLLDSEAELIVISPSVTKEINLWAEEEKIIWKQKEFEPQDAEEAFLLVIATDNPTVNAAVRKAAPPNCLVNASGEAESGNVHFPAHFKRGKLSIAVATAGASPMLAKMIKQELQMQFDESYEQYLEFLYSARQLLKQTGLPRSAKEEYLRNFLDQSFLHPEIQQQALGELQLLANKAGDSGQGSN</sequence>
<dbReference type="SUPFAM" id="SSF75615">
    <property type="entry name" value="Siroheme synthase middle domains-like"/>
    <property type="match status" value="1"/>
</dbReference>
<dbReference type="GO" id="GO:0051266">
    <property type="term" value="F:sirohydrochlorin ferrochelatase activity"/>
    <property type="evidence" value="ECO:0007669"/>
    <property type="project" value="UniProtKB-EC"/>
</dbReference>
<evidence type="ECO:0000256" key="6">
    <source>
        <dbReference type="ARBA" id="ARBA00047561"/>
    </source>
</evidence>
<evidence type="ECO:0000256" key="1">
    <source>
        <dbReference type="ARBA" id="ARBA00005010"/>
    </source>
</evidence>
<dbReference type="Gene3D" id="3.40.50.720">
    <property type="entry name" value="NAD(P)-binding Rossmann-like Domain"/>
    <property type="match status" value="1"/>
</dbReference>
<evidence type="ECO:0000259" key="7">
    <source>
        <dbReference type="Pfam" id="PF14824"/>
    </source>
</evidence>
<comment type="caution">
    <text evidence="8">The sequence shown here is derived from an EMBL/GenBank/DDBJ whole genome shotgun (WGS) entry which is preliminary data.</text>
</comment>
<dbReference type="EMBL" id="JAUSWB010000012">
    <property type="protein sequence ID" value="MDQ0430762.1"/>
    <property type="molecule type" value="Genomic_DNA"/>
</dbReference>
<dbReference type="InterPro" id="IPR042518">
    <property type="entry name" value="SirC_C"/>
</dbReference>
<comment type="pathway">
    <text evidence="1">Porphyrin-containing compound metabolism; siroheme biosynthesis; sirohydrochlorin from precorrin-2: step 1/1.</text>
</comment>
<dbReference type="GO" id="GO:0043115">
    <property type="term" value="F:precorrin-2 dehydrogenase activity"/>
    <property type="evidence" value="ECO:0007669"/>
    <property type="project" value="UniProtKB-EC"/>
</dbReference>
<organism evidence="8 9">
    <name type="scientific">Planomicrobium stackebrandtii</name>
    <dbReference type="NCBI Taxonomy" id="253160"/>
    <lineage>
        <taxon>Bacteria</taxon>
        <taxon>Bacillati</taxon>
        <taxon>Bacillota</taxon>
        <taxon>Bacilli</taxon>
        <taxon>Bacillales</taxon>
        <taxon>Caryophanaceae</taxon>
        <taxon>Planomicrobium</taxon>
    </lineage>
</organism>
<dbReference type="RefSeq" id="WP_308788662.1">
    <property type="nucleotide sequence ID" value="NZ_JAUSWB010000012.1"/>
</dbReference>
<comment type="catalytic activity">
    <reaction evidence="6">
        <text>precorrin-2 + NAD(+) = sirohydrochlorin + NADH + 2 H(+)</text>
        <dbReference type="Rhea" id="RHEA:15613"/>
        <dbReference type="ChEBI" id="CHEBI:15378"/>
        <dbReference type="ChEBI" id="CHEBI:57540"/>
        <dbReference type="ChEBI" id="CHEBI:57945"/>
        <dbReference type="ChEBI" id="CHEBI:58351"/>
        <dbReference type="ChEBI" id="CHEBI:58827"/>
        <dbReference type="EC" id="1.3.1.76"/>
    </reaction>
</comment>
<proteinExistence type="predicted"/>
<dbReference type="SUPFAM" id="SSF51735">
    <property type="entry name" value="NAD(P)-binding Rossmann-fold domains"/>
    <property type="match status" value="1"/>
</dbReference>
<keyword evidence="8" id="KW-0456">Lyase</keyword>
<gene>
    <name evidence="8" type="ORF">QOZ98_003649</name>
</gene>
<keyword evidence="9" id="KW-1185">Reference proteome</keyword>
<dbReference type="InterPro" id="IPR036291">
    <property type="entry name" value="NAD(P)-bd_dom_sf"/>
</dbReference>
<dbReference type="Pfam" id="PF14824">
    <property type="entry name" value="Sirohm_synth_M"/>
    <property type="match status" value="1"/>
</dbReference>
<evidence type="ECO:0000256" key="5">
    <source>
        <dbReference type="ARBA" id="ARBA00023244"/>
    </source>
</evidence>
<dbReference type="Pfam" id="PF13241">
    <property type="entry name" value="NAD_binding_7"/>
    <property type="match status" value="1"/>
</dbReference>
<evidence type="ECO:0000256" key="2">
    <source>
        <dbReference type="ARBA" id="ARBA00012400"/>
    </source>
</evidence>
<dbReference type="Pfam" id="PF22440">
    <property type="entry name" value="SirC_C"/>
    <property type="match status" value="1"/>
</dbReference>
<protein>
    <recommendedName>
        <fullName evidence="2">precorrin-2 dehydrogenase</fullName>
        <ecNumber evidence="2">1.3.1.76</ecNumber>
    </recommendedName>
</protein>
<keyword evidence="4" id="KW-0520">NAD</keyword>
<reference evidence="8 9" key="1">
    <citation type="submission" date="2023-07" db="EMBL/GenBank/DDBJ databases">
        <title>Genomic Encyclopedia of Type Strains, Phase IV (KMG-IV): sequencing the most valuable type-strain genomes for metagenomic binning, comparative biology and taxonomic classification.</title>
        <authorList>
            <person name="Goeker M."/>
        </authorList>
    </citation>
    <scope>NUCLEOTIDE SEQUENCE [LARGE SCALE GENOMIC DNA]</scope>
    <source>
        <strain evidence="8 9">DSM 16419</strain>
    </source>
</reference>
<dbReference type="InterPro" id="IPR006367">
    <property type="entry name" value="Sirohaem_synthase_N"/>
</dbReference>
<evidence type="ECO:0000256" key="3">
    <source>
        <dbReference type="ARBA" id="ARBA00023002"/>
    </source>
</evidence>
<feature type="domain" description="Siroheme synthase central" evidence="7">
    <location>
        <begin position="118"/>
        <end position="143"/>
    </location>
</feature>
<dbReference type="InterPro" id="IPR028281">
    <property type="entry name" value="Sirohaem_synthase_central"/>
</dbReference>
<dbReference type="PANTHER" id="PTHR35330">
    <property type="entry name" value="SIROHEME BIOSYNTHESIS PROTEIN MET8"/>
    <property type="match status" value="1"/>
</dbReference>
<dbReference type="NCBIfam" id="TIGR01470">
    <property type="entry name" value="cysG_Nterm"/>
    <property type="match status" value="1"/>
</dbReference>
<dbReference type="InterPro" id="IPR028161">
    <property type="entry name" value="Met8-like"/>
</dbReference>
<keyword evidence="5" id="KW-0627">Porphyrin biosynthesis</keyword>
<dbReference type="Gene3D" id="1.10.8.610">
    <property type="entry name" value="SirC, precorrin-2 dehydrogenase, C-terminal helical domain-like"/>
    <property type="match status" value="1"/>
</dbReference>
<evidence type="ECO:0000313" key="9">
    <source>
        <dbReference type="Proteomes" id="UP001241988"/>
    </source>
</evidence>
<dbReference type="NCBIfam" id="NF005222">
    <property type="entry name" value="PRK06718.1"/>
    <property type="match status" value="1"/>
</dbReference>
<evidence type="ECO:0000256" key="4">
    <source>
        <dbReference type="ARBA" id="ARBA00023027"/>
    </source>
</evidence>
<evidence type="ECO:0000313" key="8">
    <source>
        <dbReference type="EMBL" id="MDQ0430762.1"/>
    </source>
</evidence>
<keyword evidence="3 8" id="KW-0560">Oxidoreductase</keyword>